<accession>A0ABU6GAV1</accession>
<evidence type="ECO:0000313" key="3">
    <source>
        <dbReference type="Proteomes" id="UP001338137"/>
    </source>
</evidence>
<name>A0ABU6GAV1_9BACL</name>
<dbReference type="RefSeq" id="WP_173217297.1">
    <property type="nucleotide sequence ID" value="NZ_JABMKZ010000004.1"/>
</dbReference>
<keyword evidence="3" id="KW-1185">Reference proteome</keyword>
<feature type="compositionally biased region" description="Basic and acidic residues" evidence="1">
    <location>
        <begin position="1"/>
        <end position="21"/>
    </location>
</feature>
<evidence type="ECO:0000313" key="2">
    <source>
        <dbReference type="EMBL" id="MEC0229933.1"/>
    </source>
</evidence>
<comment type="caution">
    <text evidence="2">The sequence shown here is derived from an EMBL/GenBank/DDBJ whole genome shotgun (WGS) entry which is preliminary data.</text>
</comment>
<organism evidence="2 3">
    <name type="scientific">Paenibacillus alba</name>
    <dbReference type="NCBI Taxonomy" id="1197127"/>
    <lineage>
        <taxon>Bacteria</taxon>
        <taxon>Bacillati</taxon>
        <taxon>Bacillota</taxon>
        <taxon>Bacilli</taxon>
        <taxon>Bacillales</taxon>
        <taxon>Paenibacillaceae</taxon>
        <taxon>Paenibacillus</taxon>
    </lineage>
</organism>
<proteinExistence type="predicted"/>
<dbReference type="Proteomes" id="UP001338137">
    <property type="component" value="Unassembled WGS sequence"/>
</dbReference>
<feature type="region of interest" description="Disordered" evidence="1">
    <location>
        <begin position="1"/>
        <end position="56"/>
    </location>
</feature>
<protein>
    <recommendedName>
        <fullName evidence="4">DUF4025 domain-containing protein</fullName>
    </recommendedName>
</protein>
<reference evidence="2 3" key="1">
    <citation type="submission" date="2023-03" db="EMBL/GenBank/DDBJ databases">
        <title>Bacillus Genome Sequencing.</title>
        <authorList>
            <person name="Dunlap C."/>
        </authorList>
    </citation>
    <scope>NUCLEOTIDE SEQUENCE [LARGE SCALE GENOMIC DNA]</scope>
    <source>
        <strain evidence="2 3">BD-533</strain>
    </source>
</reference>
<evidence type="ECO:0008006" key="4">
    <source>
        <dbReference type="Google" id="ProtNLM"/>
    </source>
</evidence>
<feature type="compositionally biased region" description="Polar residues" evidence="1">
    <location>
        <begin position="22"/>
        <end position="40"/>
    </location>
</feature>
<sequence>MPKNDANPKYDREDNKADKKANQQNHAHFTEEAQTLTSSKAADDVPSLNGIPKNQV</sequence>
<evidence type="ECO:0000256" key="1">
    <source>
        <dbReference type="SAM" id="MobiDB-lite"/>
    </source>
</evidence>
<gene>
    <name evidence="2" type="ORF">P4I72_22635</name>
</gene>
<dbReference type="EMBL" id="JARLKY010000059">
    <property type="protein sequence ID" value="MEC0229933.1"/>
    <property type="molecule type" value="Genomic_DNA"/>
</dbReference>